<evidence type="ECO:0000313" key="3">
    <source>
        <dbReference type="EMBL" id="MFL9838585.1"/>
    </source>
</evidence>
<feature type="chain" id="PRO_5046206253" description="IgGFc-binding protein N-terminal domain-containing protein" evidence="1">
    <location>
        <begin position="27"/>
        <end position="1174"/>
    </location>
</feature>
<dbReference type="Pfam" id="PF17517">
    <property type="entry name" value="IgGFc_binding"/>
    <property type="match status" value="1"/>
</dbReference>
<evidence type="ECO:0000259" key="2">
    <source>
        <dbReference type="Pfam" id="PF17517"/>
    </source>
</evidence>
<name>A0ABW8YF95_9FLAO</name>
<accession>A0ABW8YF95</accession>
<comment type="caution">
    <text evidence="3">The sequence shown here is derived from an EMBL/GenBank/DDBJ whole genome shotgun (WGS) entry which is preliminary data.</text>
</comment>
<feature type="domain" description="IgGFc-binding protein N-terminal" evidence="2">
    <location>
        <begin position="158"/>
        <end position="412"/>
    </location>
</feature>
<protein>
    <recommendedName>
        <fullName evidence="2">IgGFc-binding protein N-terminal domain-containing protein</fullName>
    </recommendedName>
</protein>
<dbReference type="Gene3D" id="2.60.40.10">
    <property type="entry name" value="Immunoglobulins"/>
    <property type="match status" value="1"/>
</dbReference>
<dbReference type="InterPro" id="IPR013783">
    <property type="entry name" value="Ig-like_fold"/>
</dbReference>
<feature type="signal peptide" evidence="1">
    <location>
        <begin position="1"/>
        <end position="26"/>
    </location>
</feature>
<dbReference type="Pfam" id="PF13573">
    <property type="entry name" value="SprB"/>
    <property type="match status" value="6"/>
</dbReference>
<dbReference type="InterPro" id="IPR035234">
    <property type="entry name" value="IgGFc-bd_N"/>
</dbReference>
<dbReference type="Gene3D" id="2.60.40.740">
    <property type="match status" value="5"/>
</dbReference>
<keyword evidence="1" id="KW-0732">Signal</keyword>
<dbReference type="EMBL" id="JBELQB010000010">
    <property type="protein sequence ID" value="MFL9838585.1"/>
    <property type="molecule type" value="Genomic_DNA"/>
</dbReference>
<organism evidence="3 4">
    <name type="scientific">Flavobacterium rhizophilum</name>
    <dbReference type="NCBI Taxonomy" id="3163296"/>
    <lineage>
        <taxon>Bacteria</taxon>
        <taxon>Pseudomonadati</taxon>
        <taxon>Bacteroidota</taxon>
        <taxon>Flavobacteriia</taxon>
        <taxon>Flavobacteriales</taxon>
        <taxon>Flavobacteriaceae</taxon>
        <taxon>Flavobacterium</taxon>
    </lineage>
</organism>
<keyword evidence="4" id="KW-1185">Reference proteome</keyword>
<proteinExistence type="predicted"/>
<reference evidence="3 4" key="1">
    <citation type="submission" date="2024-06" db="EMBL/GenBank/DDBJ databases">
        <authorList>
            <person name="Kaempfer P."/>
            <person name="Viver T."/>
        </authorList>
    </citation>
    <scope>NUCLEOTIDE SEQUENCE [LARGE SCALE GENOMIC DNA]</scope>
    <source>
        <strain evidence="3 4">ST-75</strain>
    </source>
</reference>
<evidence type="ECO:0000313" key="4">
    <source>
        <dbReference type="Proteomes" id="UP001629059"/>
    </source>
</evidence>
<gene>
    <name evidence="3" type="ORF">ABS768_13810</name>
</gene>
<evidence type="ECO:0000256" key="1">
    <source>
        <dbReference type="SAM" id="SignalP"/>
    </source>
</evidence>
<dbReference type="InterPro" id="IPR025667">
    <property type="entry name" value="SprB_repeat"/>
</dbReference>
<dbReference type="Proteomes" id="UP001629059">
    <property type="component" value="Unassembled WGS sequence"/>
</dbReference>
<sequence>MIKTKNLLFKLTMLFAVLLFSEIAYSQCANYGTAPNQDFDCDGVINSDDLDDDNDGILDTDECDVTLAATTFNLFAPPNHLHPDEVWNIVISGDEGTTITFLGSTYVIPASQTLVISISGTQVPDLANNVVQSGKSILLVADMPVTIIHELTGPFVSDSWVVLPEKIWGNSYRLFTYNYSGNGEKDQYAMIYSATDANNVLIKDKTGAIQKNIILNAGDTYLQTGVDLNMTGWTVESTYNVGVIVGVKCANAPVEYCDNIDEMLLPTNMLGTKFYISNSASNTTYVMADADNTTVTLNGSVVATLANAGDVYSFNVSATDLNVVETSNSATVWQLSPNNADPAWQLVLDESKAVNSFNFSIPTSMTTSNVLALIVPTASTSLVLYNGAPVTGWAPYPSEPGTSYAEVSGIAAGTAINVTSTTGNVPILSSYTGIGSYITNSTAPSIGNYSVDTGAQGLGDCADSDNDGFPDYVDLDSDNDGCSDANEAYGLADADGNDGDMYYGVGSVAVNADGTVIGASYTGTNNNVTTLGTESTIDTQPIDESVEVNANIAFTVAASGGSGTTSYQWQESTDNGTTWTDITDGGVYSDATTNTLNLTAVTAAMADYDYRVIITQSDLVCAYVVSDAVNLCVVSAASAVADFSANTCNEITVTANVPVLGTGLWTIVSGTDGVLGTDTDAETSFTGTPGASYVLRWTITNGACVSEFDLPVDLPVPPTVSVDNQTDVLCNGETNGTATVAVTGGTAPYNYLWNDGQTTATATGLAPGDYTVTVTDASGCSAVQDFIIGEPDALAAATGSTQNDVSCNGGADGEITVVMQGGVTPYSYSWSDGQTTATATGLTAGNYTVTISDANGCTLTENFIVSQPDALALSPNTVVNDVLCNGGASGLITVDIQGGVTPYTYLWNNGQTTATITGLAVGTYSVDVTDANGCVLTETFTINEPTALSTTGSQTNVLCNGDDNGEASVIVSGGVAPYTYEWSNGETTDAVTGLTAGTYFVTVTDDNGCIIIQNFNISEPPALIEGAATTQLDVLCNGAATGEINLVVEGGVTPYTYLWNTGETTATISGLMAGTYSVDITDANGCVLNLEFEITQPDALVATEATTQSNVTCNGTATGEATIDVAGGVMPYTYLWNDGQTTATATALVAGTYTVDITDANGCSLTQEFIIDEP</sequence>
<feature type="non-terminal residue" evidence="3">
    <location>
        <position position="1174"/>
    </location>
</feature>